<evidence type="ECO:0000259" key="12">
    <source>
        <dbReference type="PROSITE" id="PS50934"/>
    </source>
</evidence>
<dbReference type="SMART" id="SM00291">
    <property type="entry name" value="ZnF_ZZ"/>
    <property type="match status" value="1"/>
</dbReference>
<dbReference type="PANTHER" id="PTHR12374">
    <property type="entry name" value="TRANSCRIPTIONAL ADAPTOR 2 ADA2 -RELATED"/>
    <property type="match status" value="1"/>
</dbReference>
<dbReference type="FunFam" id="1.10.10.10:FF:000087">
    <property type="entry name" value="Transcriptional adapter 2"/>
    <property type="match status" value="1"/>
</dbReference>
<dbReference type="PROSITE" id="PS50934">
    <property type="entry name" value="SWIRM"/>
    <property type="match status" value="1"/>
</dbReference>
<feature type="region of interest" description="Disordered" evidence="9">
    <location>
        <begin position="322"/>
        <end position="350"/>
    </location>
</feature>
<dbReference type="InterPro" id="IPR043145">
    <property type="entry name" value="Znf_ZZ_sf"/>
</dbReference>
<evidence type="ECO:0000256" key="2">
    <source>
        <dbReference type="ARBA" id="ARBA00022723"/>
    </source>
</evidence>
<dbReference type="Pfam" id="PF25299">
    <property type="entry name" value="ZZ_ADA2"/>
    <property type="match status" value="1"/>
</dbReference>
<dbReference type="GO" id="GO:0006357">
    <property type="term" value="P:regulation of transcription by RNA polymerase II"/>
    <property type="evidence" value="ECO:0007669"/>
    <property type="project" value="TreeGrafter"/>
</dbReference>
<dbReference type="Gene3D" id="1.10.10.10">
    <property type="entry name" value="Winged helix-like DNA-binding domain superfamily/Winged helix DNA-binding domain"/>
    <property type="match status" value="1"/>
</dbReference>
<evidence type="ECO:0000256" key="7">
    <source>
        <dbReference type="ARBA" id="ARBA00023242"/>
    </source>
</evidence>
<name>A0AAV9MTE6_9EURO</name>
<evidence type="ECO:0000256" key="8">
    <source>
        <dbReference type="PROSITE-ProRule" id="PRU00228"/>
    </source>
</evidence>
<sequence length="687" mass="77432">MARLEADASVTASTNTWLRTHQSSSSSPQPQPLPVPHLSLAASTTTPPRSNTVSLAKESSRALILNVSSTPQANLPQAKWPLSHQTAPSTRRTPFRSSRRTISYTLAEPEPDSSPSDSETLPATPPTATHDLRHDDATIPYEYAQYFSDDSDIAEDARIEKSMGVIRKNAASRGGDGGTKYHCDVCSIDITSTVRISCANSACRDYDLCVPCFARGEHTKSHDPRTHEYHVVEQNSIPIYTEDWGADEELLLLEGSERYGLGSWADVAEHIGGYREKDEVRDHYIDTYINSSLFPLPELADPADTALFQRIPKDEFQARKKRRIEERKEPAKSAPPATPKQKPTASVPSCHEVQGFMPGRLEFETEFANDAEEAVQHMSFEPGDGLDPVTGLMDEETTLKMTVFDIYNSRLKARTDRKKILFEHNLLEYKKNQLLDKKRTKEEKDLMHRAKPFARMMVHEDFENLNRDLLLEHNLRIAISQLQEWKQIGISDLKGGEKYENDKQARVQRNQPQGQFDRMPQIPKKGQQIQQAELPTEASKLTTPELPLRFQRKPKTVPVFADSAPPVENDFDKLFAETTGPDSSTTPKAKVRYVVQPLTGTVPWKLENDKTLAPDLQLLSEEEVQLCNSLHIRPKPYLALKEGLLKEAMKQGGQMKKKEARGVCRIDVNKANRIFDFMIHSGWIAKA</sequence>
<dbReference type="GO" id="GO:0006338">
    <property type="term" value="P:chromatin remodeling"/>
    <property type="evidence" value="ECO:0007669"/>
    <property type="project" value="TreeGrafter"/>
</dbReference>
<keyword evidence="2" id="KW-0479">Metal-binding</keyword>
<dbReference type="GO" id="GO:0003682">
    <property type="term" value="F:chromatin binding"/>
    <property type="evidence" value="ECO:0007669"/>
    <property type="project" value="TreeGrafter"/>
</dbReference>
<dbReference type="Gene3D" id="1.10.10.60">
    <property type="entry name" value="Homeodomain-like"/>
    <property type="match status" value="1"/>
</dbReference>
<dbReference type="RefSeq" id="XP_064700335.1">
    <property type="nucleotide sequence ID" value="XM_064854109.1"/>
</dbReference>
<dbReference type="InterPro" id="IPR000433">
    <property type="entry name" value="Znf_ZZ"/>
</dbReference>
<comment type="caution">
    <text evidence="14">The sequence shown here is derived from an EMBL/GenBank/DDBJ whole genome shotgun (WGS) entry which is preliminary data.</text>
</comment>
<dbReference type="InterPro" id="IPR007526">
    <property type="entry name" value="SWIRM"/>
</dbReference>
<keyword evidence="5" id="KW-0805">Transcription regulation</keyword>
<evidence type="ECO:0000256" key="5">
    <source>
        <dbReference type="ARBA" id="ARBA00023015"/>
    </source>
</evidence>
<dbReference type="PROSITE" id="PS50090">
    <property type="entry name" value="MYB_LIKE"/>
    <property type="match status" value="1"/>
</dbReference>
<evidence type="ECO:0008006" key="16">
    <source>
        <dbReference type="Google" id="ProtNLM"/>
    </source>
</evidence>
<feature type="domain" description="SANT" evidence="13">
    <location>
        <begin position="239"/>
        <end position="292"/>
    </location>
</feature>
<dbReference type="PANTHER" id="PTHR12374:SF20">
    <property type="entry name" value="TRANSCRIPTIONAL ADAPTER 2-ALPHA"/>
    <property type="match status" value="1"/>
</dbReference>
<dbReference type="SUPFAM" id="SSF46689">
    <property type="entry name" value="Homeodomain-like"/>
    <property type="match status" value="2"/>
</dbReference>
<dbReference type="InterPro" id="IPR055141">
    <property type="entry name" value="TADA2A_B-like_dom"/>
</dbReference>
<dbReference type="EMBL" id="JAVRRD010000045">
    <property type="protein sequence ID" value="KAK5044681.1"/>
    <property type="molecule type" value="Genomic_DNA"/>
</dbReference>
<feature type="compositionally biased region" description="Polar residues" evidence="9">
    <location>
        <begin position="10"/>
        <end position="20"/>
    </location>
</feature>
<protein>
    <recommendedName>
        <fullName evidence="16">Transcriptional adapter 2</fullName>
    </recommendedName>
</protein>
<keyword evidence="15" id="KW-1185">Reference proteome</keyword>
<dbReference type="PROSITE" id="PS50135">
    <property type="entry name" value="ZF_ZZ_2"/>
    <property type="match status" value="1"/>
</dbReference>
<evidence type="ECO:0000256" key="6">
    <source>
        <dbReference type="ARBA" id="ARBA00023163"/>
    </source>
</evidence>
<dbReference type="InterPro" id="IPR017884">
    <property type="entry name" value="SANT_dom"/>
</dbReference>
<feature type="compositionally biased region" description="Polar residues" evidence="9">
    <location>
        <begin position="41"/>
        <end position="54"/>
    </location>
</feature>
<dbReference type="Pfam" id="PF22941">
    <property type="entry name" value="TADA2A-like_3rd"/>
    <property type="match status" value="1"/>
</dbReference>
<dbReference type="Proteomes" id="UP001358417">
    <property type="component" value="Unassembled WGS sequence"/>
</dbReference>
<keyword evidence="6" id="KW-0804">Transcription</keyword>
<evidence type="ECO:0000259" key="13">
    <source>
        <dbReference type="PROSITE" id="PS51293"/>
    </source>
</evidence>
<dbReference type="Pfam" id="PF00249">
    <property type="entry name" value="Myb_DNA-binding"/>
    <property type="match status" value="1"/>
</dbReference>
<dbReference type="InterPro" id="IPR041983">
    <property type="entry name" value="ADA2-like_ZZ"/>
</dbReference>
<dbReference type="GO" id="GO:0008270">
    <property type="term" value="F:zinc ion binding"/>
    <property type="evidence" value="ECO:0007669"/>
    <property type="project" value="UniProtKB-KW"/>
</dbReference>
<evidence type="ECO:0000256" key="3">
    <source>
        <dbReference type="ARBA" id="ARBA00022771"/>
    </source>
</evidence>
<dbReference type="InterPro" id="IPR001005">
    <property type="entry name" value="SANT/Myb"/>
</dbReference>
<proteinExistence type="predicted"/>
<dbReference type="GeneID" id="89978730"/>
<feature type="domain" description="Myb-like" evidence="10">
    <location>
        <begin position="244"/>
        <end position="288"/>
    </location>
</feature>
<feature type="region of interest" description="Disordered" evidence="9">
    <location>
        <begin position="1"/>
        <end position="54"/>
    </location>
</feature>
<dbReference type="Gene3D" id="3.30.60.90">
    <property type="match status" value="1"/>
</dbReference>
<keyword evidence="3 8" id="KW-0863">Zinc-finger</keyword>
<feature type="compositionally biased region" description="Low complexity" evidence="9">
    <location>
        <begin position="332"/>
        <end position="346"/>
    </location>
</feature>
<dbReference type="GO" id="GO:0070461">
    <property type="term" value="C:SAGA-type complex"/>
    <property type="evidence" value="ECO:0007669"/>
    <property type="project" value="TreeGrafter"/>
</dbReference>
<evidence type="ECO:0000313" key="14">
    <source>
        <dbReference type="EMBL" id="KAK5044681.1"/>
    </source>
</evidence>
<comment type="subcellular location">
    <subcellularLocation>
        <location evidence="1">Nucleus</location>
    </subcellularLocation>
</comment>
<keyword evidence="7" id="KW-0539">Nucleus</keyword>
<dbReference type="FunFam" id="3.30.60.90:FF:000008">
    <property type="entry name" value="Transcriptional adapter 2"/>
    <property type="match status" value="1"/>
</dbReference>
<feature type="domain" description="SWIRM" evidence="12">
    <location>
        <begin position="599"/>
        <end position="687"/>
    </location>
</feature>
<feature type="region of interest" description="Disordered" evidence="9">
    <location>
        <begin position="74"/>
        <end position="133"/>
    </location>
</feature>
<keyword evidence="4" id="KW-0862">Zinc</keyword>
<dbReference type="PROSITE" id="PS51293">
    <property type="entry name" value="SANT"/>
    <property type="match status" value="1"/>
</dbReference>
<evidence type="ECO:0000256" key="1">
    <source>
        <dbReference type="ARBA" id="ARBA00004123"/>
    </source>
</evidence>
<dbReference type="Pfam" id="PF04433">
    <property type="entry name" value="SWIRM"/>
    <property type="match status" value="1"/>
</dbReference>
<accession>A0AAV9MTE6</accession>
<evidence type="ECO:0000259" key="10">
    <source>
        <dbReference type="PROSITE" id="PS50090"/>
    </source>
</evidence>
<feature type="domain" description="ZZ-type" evidence="11">
    <location>
        <begin position="178"/>
        <end position="237"/>
    </location>
</feature>
<feature type="compositionally biased region" description="Basic and acidic residues" evidence="9">
    <location>
        <begin position="322"/>
        <end position="331"/>
    </location>
</feature>
<evidence type="ECO:0000259" key="11">
    <source>
        <dbReference type="PROSITE" id="PS50135"/>
    </source>
</evidence>
<dbReference type="PROSITE" id="PS01357">
    <property type="entry name" value="ZF_ZZ_1"/>
    <property type="match status" value="1"/>
</dbReference>
<dbReference type="GO" id="GO:0003713">
    <property type="term" value="F:transcription coactivator activity"/>
    <property type="evidence" value="ECO:0007669"/>
    <property type="project" value="TreeGrafter"/>
</dbReference>
<dbReference type="InterPro" id="IPR036388">
    <property type="entry name" value="WH-like_DNA-bd_sf"/>
</dbReference>
<reference evidence="14 15" key="1">
    <citation type="submission" date="2023-08" db="EMBL/GenBank/DDBJ databases">
        <title>Black Yeasts Isolated from many extreme environments.</title>
        <authorList>
            <person name="Coleine C."/>
            <person name="Stajich J.E."/>
            <person name="Selbmann L."/>
        </authorList>
    </citation>
    <scope>NUCLEOTIDE SEQUENCE [LARGE SCALE GENOMIC DNA]</scope>
    <source>
        <strain evidence="14 15">CCFEE 5792</strain>
    </source>
</reference>
<dbReference type="InterPro" id="IPR009057">
    <property type="entry name" value="Homeodomain-like_sf"/>
</dbReference>
<evidence type="ECO:0000313" key="15">
    <source>
        <dbReference type="Proteomes" id="UP001358417"/>
    </source>
</evidence>
<dbReference type="CDD" id="cd02335">
    <property type="entry name" value="ZZ_ADA2"/>
    <property type="match status" value="1"/>
</dbReference>
<evidence type="ECO:0000256" key="4">
    <source>
        <dbReference type="ARBA" id="ARBA00022833"/>
    </source>
</evidence>
<dbReference type="AlphaFoldDB" id="A0AAV9MTE6"/>
<evidence type="ECO:0000256" key="9">
    <source>
        <dbReference type="SAM" id="MobiDB-lite"/>
    </source>
</evidence>
<dbReference type="SUPFAM" id="SSF57850">
    <property type="entry name" value="RING/U-box"/>
    <property type="match status" value="1"/>
</dbReference>
<dbReference type="SMART" id="SM00717">
    <property type="entry name" value="SANT"/>
    <property type="match status" value="1"/>
</dbReference>
<organism evidence="14 15">
    <name type="scientific">Exophiala bonariae</name>
    <dbReference type="NCBI Taxonomy" id="1690606"/>
    <lineage>
        <taxon>Eukaryota</taxon>
        <taxon>Fungi</taxon>
        <taxon>Dikarya</taxon>
        <taxon>Ascomycota</taxon>
        <taxon>Pezizomycotina</taxon>
        <taxon>Eurotiomycetes</taxon>
        <taxon>Chaetothyriomycetidae</taxon>
        <taxon>Chaetothyriales</taxon>
        <taxon>Herpotrichiellaceae</taxon>
        <taxon>Exophiala</taxon>
    </lineage>
</organism>
<dbReference type="GO" id="GO:0005634">
    <property type="term" value="C:nucleus"/>
    <property type="evidence" value="ECO:0007669"/>
    <property type="project" value="UniProtKB-SubCell"/>
</dbReference>
<gene>
    <name evidence="14" type="ORF">LTR84_010573</name>
</gene>